<evidence type="ECO:0000256" key="5">
    <source>
        <dbReference type="ARBA" id="ARBA00022723"/>
    </source>
</evidence>
<evidence type="ECO:0000256" key="1">
    <source>
        <dbReference type="ARBA" id="ARBA00001947"/>
    </source>
</evidence>
<keyword evidence="9" id="KW-0862">Zinc</keyword>
<feature type="compositionally biased region" description="Basic and acidic residues" evidence="21">
    <location>
        <begin position="112"/>
        <end position="130"/>
    </location>
</feature>
<feature type="compositionally biased region" description="Low complexity" evidence="21">
    <location>
        <begin position="1654"/>
        <end position="1667"/>
    </location>
</feature>
<evidence type="ECO:0000256" key="20">
    <source>
        <dbReference type="PROSITE-ProRule" id="PRU00322"/>
    </source>
</evidence>
<dbReference type="GO" id="GO:0003677">
    <property type="term" value="F:DNA binding"/>
    <property type="evidence" value="ECO:0007669"/>
    <property type="project" value="UniProtKB-KW"/>
</dbReference>
<dbReference type="SMART" id="SM00547">
    <property type="entry name" value="ZnF_RBZ"/>
    <property type="match status" value="4"/>
</dbReference>
<dbReference type="GO" id="GO:0005643">
    <property type="term" value="C:nuclear pore"/>
    <property type="evidence" value="ECO:0007669"/>
    <property type="project" value="UniProtKB-SubCell"/>
</dbReference>
<feature type="compositionally biased region" description="Low complexity" evidence="21">
    <location>
        <begin position="1"/>
        <end position="14"/>
    </location>
</feature>
<evidence type="ECO:0000256" key="10">
    <source>
        <dbReference type="ARBA" id="ARBA00022927"/>
    </source>
</evidence>
<evidence type="ECO:0000259" key="22">
    <source>
        <dbReference type="PROSITE" id="PS50199"/>
    </source>
</evidence>
<feature type="compositionally biased region" description="Basic and acidic residues" evidence="21">
    <location>
        <begin position="1254"/>
        <end position="1270"/>
    </location>
</feature>
<dbReference type="GO" id="GO:0006405">
    <property type="term" value="P:RNA export from nucleus"/>
    <property type="evidence" value="ECO:0007669"/>
    <property type="project" value="TreeGrafter"/>
</dbReference>
<feature type="compositionally biased region" description="Low complexity" evidence="21">
    <location>
        <begin position="1733"/>
        <end position="1756"/>
    </location>
</feature>
<evidence type="ECO:0000313" key="24">
    <source>
        <dbReference type="EMBL" id="JAI30336.1"/>
    </source>
</evidence>
<dbReference type="InterPro" id="IPR026054">
    <property type="entry name" value="Nucleoporin"/>
</dbReference>
<dbReference type="InterPro" id="IPR036443">
    <property type="entry name" value="Znf_RanBP2_sf"/>
</dbReference>
<keyword evidence="14" id="KW-0472">Membrane</keyword>
<dbReference type="EMBL" id="GDHF01021978">
    <property type="protein sequence ID" value="JAI30336.1"/>
    <property type="molecule type" value="Transcribed_RNA"/>
</dbReference>
<keyword evidence="6" id="KW-0677">Repeat</keyword>
<evidence type="ECO:0000256" key="18">
    <source>
        <dbReference type="ARBA" id="ARBA00078197"/>
    </source>
</evidence>
<feature type="region of interest" description="Disordered" evidence="21">
    <location>
        <begin position="1837"/>
        <end position="1859"/>
    </location>
</feature>
<dbReference type="OrthoDB" id="79830at2759"/>
<comment type="subcellular location">
    <subcellularLocation>
        <location evidence="2">Nucleus membrane</location>
    </subcellularLocation>
    <subcellularLocation>
        <location evidence="3">Nucleus</location>
        <location evidence="3">Nuclear pore complex</location>
    </subcellularLocation>
</comment>
<keyword evidence="13" id="KW-0906">Nuclear pore complex</keyword>
<evidence type="ECO:0000256" key="7">
    <source>
        <dbReference type="ARBA" id="ARBA00022771"/>
    </source>
</evidence>
<feature type="compositionally biased region" description="Polar residues" evidence="21">
    <location>
        <begin position="1638"/>
        <end position="1649"/>
    </location>
</feature>
<keyword evidence="5" id="KW-0479">Metal-binding</keyword>
<dbReference type="PANTHER" id="PTHR23193:SF23">
    <property type="entry name" value="NUCLEAR PORE COMPLEX PROTEIN NUP153"/>
    <property type="match status" value="1"/>
</dbReference>
<feature type="compositionally biased region" description="Polar residues" evidence="21">
    <location>
        <begin position="1722"/>
        <end position="1732"/>
    </location>
</feature>
<feature type="region of interest" description="Disordered" evidence="21">
    <location>
        <begin position="1638"/>
        <end position="1667"/>
    </location>
</feature>
<dbReference type="GO" id="GO:0008139">
    <property type="term" value="F:nuclear localization sequence binding"/>
    <property type="evidence" value="ECO:0007669"/>
    <property type="project" value="TreeGrafter"/>
</dbReference>
<feature type="compositionally biased region" description="Acidic residues" evidence="21">
    <location>
        <begin position="131"/>
        <end position="142"/>
    </location>
</feature>
<evidence type="ECO:0000256" key="17">
    <source>
        <dbReference type="ARBA" id="ARBA00068609"/>
    </source>
</evidence>
<evidence type="ECO:0000256" key="3">
    <source>
        <dbReference type="ARBA" id="ARBA00004567"/>
    </source>
</evidence>
<dbReference type="GO" id="GO:0017056">
    <property type="term" value="F:structural constituent of nuclear pore"/>
    <property type="evidence" value="ECO:0007669"/>
    <property type="project" value="TreeGrafter"/>
</dbReference>
<feature type="domain" description="RanBP2-type" evidence="22">
    <location>
        <begin position="1056"/>
        <end position="1085"/>
    </location>
</feature>
<gene>
    <name evidence="24" type="primary">NUP153_2</name>
    <name evidence="23" type="synonym">NUP153_0</name>
    <name evidence="24" type="ORF">c1_g2_i3</name>
    <name evidence="23" type="ORF">c1_g2_i4</name>
</gene>
<keyword evidence="7 20" id="KW-0863">Zinc-finger</keyword>
<evidence type="ECO:0000256" key="13">
    <source>
        <dbReference type="ARBA" id="ARBA00023132"/>
    </source>
</evidence>
<dbReference type="InterPro" id="IPR001876">
    <property type="entry name" value="Znf_RanBP2"/>
</dbReference>
<feature type="region of interest" description="Disordered" evidence="21">
    <location>
        <begin position="1394"/>
        <end position="1414"/>
    </location>
</feature>
<feature type="compositionally biased region" description="Acidic residues" evidence="21">
    <location>
        <begin position="95"/>
        <end position="104"/>
    </location>
</feature>
<keyword evidence="4" id="KW-0813">Transport</keyword>
<feature type="compositionally biased region" description="Low complexity" evidence="21">
    <location>
        <begin position="1708"/>
        <end position="1721"/>
    </location>
</feature>
<feature type="domain" description="RanBP2-type" evidence="22">
    <location>
        <begin position="944"/>
        <end position="973"/>
    </location>
</feature>
<feature type="domain" description="RanBP2-type" evidence="22">
    <location>
        <begin position="1136"/>
        <end position="1165"/>
    </location>
</feature>
<feature type="region of interest" description="Disordered" evidence="21">
    <location>
        <begin position="1230"/>
        <end position="1280"/>
    </location>
</feature>
<name>A0A0K8UUT2_BACLA</name>
<evidence type="ECO:0000256" key="2">
    <source>
        <dbReference type="ARBA" id="ARBA00004126"/>
    </source>
</evidence>
<organism evidence="24">
    <name type="scientific">Bactrocera latifrons</name>
    <name type="common">Malaysian fruit fly</name>
    <name type="synonym">Chaetodacus latifrons</name>
    <dbReference type="NCBI Taxonomy" id="174628"/>
    <lineage>
        <taxon>Eukaryota</taxon>
        <taxon>Metazoa</taxon>
        <taxon>Ecdysozoa</taxon>
        <taxon>Arthropoda</taxon>
        <taxon>Hexapoda</taxon>
        <taxon>Insecta</taxon>
        <taxon>Pterygota</taxon>
        <taxon>Neoptera</taxon>
        <taxon>Endopterygota</taxon>
        <taxon>Diptera</taxon>
        <taxon>Brachycera</taxon>
        <taxon>Muscomorpha</taxon>
        <taxon>Tephritoidea</taxon>
        <taxon>Tephritidae</taxon>
        <taxon>Bactrocera</taxon>
        <taxon>Bactrocera</taxon>
    </lineage>
</organism>
<feature type="region of interest" description="Disordered" evidence="21">
    <location>
        <begin position="317"/>
        <end position="388"/>
    </location>
</feature>
<sequence>MSAEYESSQSAAQSKGIMQKVKKNDSSNNDDDTLEDLAGSANNSIIGKVKSRVSSIIPSSFSKWFSPSARNNDSLNGSLNIGSARRRRRLEIEDDEEYDDDDDRDTNANESLSRREYKENLGRSDKINKDSDEDDTDNNSEEDFPKARTLRTAKSEFVNEPPSKRSRISFDISSVHQSPLIASTPAVGNNYRSIISHSIDNVLSKPTPSYITSNFTEGNVNNNVNTQKTTSFTFSTTYAPEVKPQDALMKRMNINEKQFDNVTGISSRRTLHLPSTSLAAKERDMSMEFSNLKRQSLGGVLDPKKLVSDPADTSTTISEVEAFNRDNQPLTLSDRKEGRNINGNTSTVVSSKKQKLNGIEIPEESNADAESSSESGDDCIGSNSELPHITNLGQRKTGLFNMSNINSQNGNKSRTSSFGNGINFYSHLEGRKSLFSGGINTAESANVINNSTLSLTSLNRRQFNASIYGSTAALSDSRLLNTFSPFYKGKTTYGGAAAYKKYNSSAGSNRICNITPTVIRPTSSLSTLSSSNNSLIANTGGSNALSGLSNNALESTSAISSTAKRILDLINDFATPLSEAKKMANTSVKANLQILPQAKTRLNETDLQVSRAMRLSQVRTPYSRPAVTLQPTIKNATIPPPVKELQVPSISQLLQMKKMQSTTERSRQITMQSSDATCAIVRSGEYKPPIANENNLIDKARPQVQQQHTNKIKSKVRSSGRVTASKNAANFEADEPPPPVNLPNIAFPLMQSVPKFDIALPKSQTAMPLDSIQPVLKNHDTLPKSQMSIENNTADASRNSDTALFKFSAASNKIDPAKRTNHVTMAKSVVKDGNSSTTGIKMNFKFSAPLTFECFTSNISSKHNSDTVIKKYTFSPPSNVNFEDNEQAKLESGKTVASQLKSGSVLDALKKPFVLPSTTKEISSSSSDGNESTSGFGDQFKKASNNKWECNTCLIRNESYVDKCVACETIRTKGSTFTSTLNSNSKASLIDSSLTLSAQFKKPLDEWECDVCMLRNKKQFDKCVACETVRKGVTESTSLSTSKWQSNSFGEAFKPKANSWECTTCLINNKSDCNECIACQTKKPGSGIEDNTKTNSTTITKNTTYTFGFSNVDCKSSGQSTAQPDSGFKSLAASQMSAKWECDACMTRNDAARNKCVCCEQAKPGIATSDFPDNGPKFTFGSAASSKFTFGFGSSVNGTTTSDSDTVLTSVAGSNQKTEEGNIKNSALENAQATSQAPPLGSGFIFGIKPTTDSSEKDVSSKNAENKNVEDNGNNSMKSITESNISGFKFGGSTASENNNLNTKPNFQFGVPATTATATVTSSPAVKFSFAAPVTSVSAIGSESKKQPNSNTSLSSKPAAGGFSFGNSTTPATSQSISGFSFGTGTTTTTTTFTFGASTSTTQPSQSSVTTTTSMSTATVKPMFSFGSNTTSIAPATKPTPSLTTSTSITTTTLSAFSKPTEGFSFGSGVSGSATVSPATNAIFGSFSSPTVSGASAAITSAPTTASSTLSNVSKNVFGTFGESSLPAKTTTTSAPTTTAAPSANPFGSINQNVASTISNESTKPIASATMIFGSAGSVTSNNKTNAGASQSSNAPFVFGSSTSIATTQSSSSNTTTNVNIAAPVGWPKGGFAFGASSINSGTQNTNEPSKPLFGSFAPPAASSTTGTSGSMFGNLVSSGTAAGANATFGSVAANGSTVSPSTMFGANTSNATPTTHTTQNLFGNVSTSPSSFGAPPTFGNNGNNTPNSTPTFGAASTSTFGSFGSTASNGDGASAAKKSEPAFNFGGNSSQIGTNSGFSFGMQAIAPAAKPAFNFTASSAPAFNFTGSSSDANTFSDKRSRCYAGSTKDSSTGKTTPTTVEQFTNADAINGVDQHQNQLTGQIQWSRQRNSHDKDKSNNKIPAITQKGENKATKTKYNNYTVSGNIINTSECNDNNKVESSTPSLVTNVKMVDGVRCDYDINRIIMPQMKVNKYKYIRQIDVNGTQSSCNVASITGQNNAITGNPLELYKVSHFHEIPGQQVSGKRLVKRSIRIQQKFNKNKQEYIAPKESYVKIDSYLMRNQYRKVNFKSVGSVRRTIVTTSPRISSDNSLPSSSSSSPMQPAVVNQYHLMRCWQDNSELKPTQNELLESLPMANERLNTGRKACNSFIITKSTRATVATDVND</sequence>
<evidence type="ECO:0000256" key="6">
    <source>
        <dbReference type="ARBA" id="ARBA00022737"/>
    </source>
</evidence>
<feature type="compositionally biased region" description="Polar residues" evidence="21">
    <location>
        <begin position="1339"/>
        <end position="1356"/>
    </location>
</feature>
<keyword evidence="10" id="KW-0653">Protein transport</keyword>
<feature type="region of interest" description="Disordered" evidence="21">
    <location>
        <begin position="1"/>
        <end position="49"/>
    </location>
</feature>
<dbReference type="SUPFAM" id="SSF90209">
    <property type="entry name" value="Ran binding protein zinc finger-like"/>
    <property type="match status" value="4"/>
</dbReference>
<feature type="region of interest" description="Disordered" evidence="21">
    <location>
        <begin position="709"/>
        <end position="738"/>
    </location>
</feature>
<feature type="compositionally biased region" description="Polar residues" evidence="21">
    <location>
        <begin position="69"/>
        <end position="81"/>
    </location>
</feature>
<evidence type="ECO:0000256" key="9">
    <source>
        <dbReference type="ARBA" id="ARBA00022833"/>
    </source>
</evidence>
<keyword evidence="12" id="KW-0238">DNA-binding</keyword>
<evidence type="ECO:0000256" key="19">
    <source>
        <dbReference type="ARBA" id="ARBA00079437"/>
    </source>
</evidence>
<feature type="domain" description="RanBP2-type" evidence="22">
    <location>
        <begin position="1003"/>
        <end position="1032"/>
    </location>
</feature>
<dbReference type="GO" id="GO:0051028">
    <property type="term" value="P:mRNA transport"/>
    <property type="evidence" value="ECO:0007669"/>
    <property type="project" value="UniProtKB-KW"/>
</dbReference>
<dbReference type="EMBL" id="GDHF01025315">
    <property type="protein sequence ID" value="JAI26999.1"/>
    <property type="molecule type" value="Transcribed_RNA"/>
</dbReference>
<evidence type="ECO:0000256" key="21">
    <source>
        <dbReference type="SAM" id="MobiDB-lite"/>
    </source>
</evidence>
<reference evidence="24" key="1">
    <citation type="submission" date="2015-06" db="EMBL/GenBank/DDBJ databases">
        <authorList>
            <person name="Hoefler B.C."/>
            <person name="Straight P.D."/>
        </authorList>
    </citation>
    <scope>NUCLEOTIDE SEQUENCE</scope>
</reference>
<evidence type="ECO:0000256" key="12">
    <source>
        <dbReference type="ARBA" id="ARBA00023125"/>
    </source>
</evidence>
<dbReference type="Gene3D" id="4.10.1060.10">
    <property type="entry name" value="Zinc finger, RanBP2-type"/>
    <property type="match status" value="4"/>
</dbReference>
<comment type="cofactor">
    <cofactor evidence="1">
        <name>Zn(2+)</name>
        <dbReference type="ChEBI" id="CHEBI:29105"/>
    </cofactor>
</comment>
<feature type="region of interest" description="Disordered" evidence="21">
    <location>
        <begin position="1339"/>
        <end position="1358"/>
    </location>
</feature>
<evidence type="ECO:0000256" key="14">
    <source>
        <dbReference type="ARBA" id="ARBA00023136"/>
    </source>
</evidence>
<evidence type="ECO:0000256" key="15">
    <source>
        <dbReference type="ARBA" id="ARBA00023242"/>
    </source>
</evidence>
<evidence type="ECO:0000256" key="11">
    <source>
        <dbReference type="ARBA" id="ARBA00023010"/>
    </source>
</evidence>
<dbReference type="Pfam" id="PF00641">
    <property type="entry name" value="Zn_ribbon_RanBP"/>
    <property type="match status" value="3"/>
</dbReference>
<dbReference type="GO" id="GO:0008270">
    <property type="term" value="F:zinc ion binding"/>
    <property type="evidence" value="ECO:0007669"/>
    <property type="project" value="UniProtKB-KW"/>
</dbReference>
<feature type="compositionally biased region" description="Polar residues" evidence="21">
    <location>
        <begin position="1271"/>
        <end position="1280"/>
    </location>
</feature>
<protein>
    <recommendedName>
        <fullName evidence="17">Nuclear pore complex protein Nup153</fullName>
    </recommendedName>
    <alternativeName>
        <fullName evidence="19">153 kDa nucleoporin</fullName>
    </alternativeName>
    <alternativeName>
        <fullName evidence="18">Nucleoporin Nup153</fullName>
    </alternativeName>
</protein>
<feature type="region of interest" description="Disordered" evidence="21">
    <location>
        <begin position="1883"/>
        <end position="1902"/>
    </location>
</feature>
<dbReference type="PROSITE" id="PS01358">
    <property type="entry name" value="ZF_RANBP2_1"/>
    <property type="match status" value="4"/>
</dbReference>
<accession>A0A0K8UUT2</accession>
<evidence type="ECO:0000313" key="23">
    <source>
        <dbReference type="EMBL" id="JAI26999.1"/>
    </source>
</evidence>
<comment type="similarity">
    <text evidence="16">Belongs to the NUP153 family.</text>
</comment>
<evidence type="ECO:0000256" key="16">
    <source>
        <dbReference type="ARBA" id="ARBA00060842"/>
    </source>
</evidence>
<evidence type="ECO:0000256" key="8">
    <source>
        <dbReference type="ARBA" id="ARBA00022816"/>
    </source>
</evidence>
<dbReference type="GO" id="GO:0006606">
    <property type="term" value="P:protein import into nucleus"/>
    <property type="evidence" value="ECO:0007669"/>
    <property type="project" value="TreeGrafter"/>
</dbReference>
<feature type="compositionally biased region" description="Polar residues" evidence="21">
    <location>
        <begin position="341"/>
        <end position="351"/>
    </location>
</feature>
<keyword evidence="11" id="KW-0811">Translocation</keyword>
<keyword evidence="8" id="KW-0509">mRNA transport</keyword>
<dbReference type="PANTHER" id="PTHR23193">
    <property type="entry name" value="NUCLEAR PORE COMPLEX PROTEIN NUP"/>
    <property type="match status" value="1"/>
</dbReference>
<feature type="region of interest" description="Disordered" evidence="21">
    <location>
        <begin position="1525"/>
        <end position="1546"/>
    </location>
</feature>
<evidence type="ECO:0000256" key="4">
    <source>
        <dbReference type="ARBA" id="ARBA00022448"/>
    </source>
</evidence>
<feature type="region of interest" description="Disordered" evidence="21">
    <location>
        <begin position="95"/>
        <end position="148"/>
    </location>
</feature>
<proteinExistence type="inferred from homology"/>
<dbReference type="GO" id="GO:0031965">
    <property type="term" value="C:nuclear membrane"/>
    <property type="evidence" value="ECO:0007669"/>
    <property type="project" value="UniProtKB-SubCell"/>
</dbReference>
<keyword evidence="15" id="KW-0539">Nucleus</keyword>
<dbReference type="PROSITE" id="PS50199">
    <property type="entry name" value="ZF_RANBP2_2"/>
    <property type="match status" value="4"/>
</dbReference>
<dbReference type="FunFam" id="4.10.1060.10:FF:000001">
    <property type="entry name" value="Nuclear pore complex protein Nup153"/>
    <property type="match status" value="2"/>
</dbReference>
<feature type="region of interest" description="Disordered" evidence="21">
    <location>
        <begin position="1705"/>
        <end position="1756"/>
    </location>
</feature>
<feature type="compositionally biased region" description="Low complexity" evidence="21">
    <location>
        <begin position="1846"/>
        <end position="1859"/>
    </location>
</feature>
<feature type="region of interest" description="Disordered" evidence="21">
    <location>
        <begin position="61"/>
        <end position="81"/>
    </location>
</feature>